<proteinExistence type="predicted"/>
<dbReference type="Proteomes" id="UP000216998">
    <property type="component" value="Unassembled WGS sequence"/>
</dbReference>
<dbReference type="AlphaFoldDB" id="A0A255YZH1"/>
<evidence type="ECO:0000313" key="2">
    <source>
        <dbReference type="Proteomes" id="UP000216998"/>
    </source>
</evidence>
<reference evidence="1 2" key="1">
    <citation type="submission" date="2017-07" db="EMBL/GenBank/DDBJ databases">
        <title>Niveispirillum cyanobacteriorum sp. nov., isolated from cyanobacterial aggregates in a eutrophic lake.</title>
        <authorList>
            <person name="Cai H."/>
        </authorList>
    </citation>
    <scope>NUCLEOTIDE SEQUENCE [LARGE SCALE GENOMIC DNA]</scope>
    <source>
        <strain evidence="2">TH1-14</strain>
    </source>
</reference>
<dbReference type="GO" id="GO:0016787">
    <property type="term" value="F:hydrolase activity"/>
    <property type="evidence" value="ECO:0007669"/>
    <property type="project" value="UniProtKB-KW"/>
</dbReference>
<evidence type="ECO:0000313" key="1">
    <source>
        <dbReference type="EMBL" id="OYQ33810.1"/>
    </source>
</evidence>
<dbReference type="Pfam" id="PF09923">
    <property type="entry name" value="DUF2155"/>
    <property type="match status" value="1"/>
</dbReference>
<name>A0A255YZH1_9PROT</name>
<gene>
    <name evidence="1" type="ORF">CHU95_13980</name>
</gene>
<dbReference type="InterPro" id="IPR019225">
    <property type="entry name" value="DUF2155"/>
</dbReference>
<organism evidence="1 2">
    <name type="scientific">Niveispirillum lacus</name>
    <dbReference type="NCBI Taxonomy" id="1981099"/>
    <lineage>
        <taxon>Bacteria</taxon>
        <taxon>Pseudomonadati</taxon>
        <taxon>Pseudomonadota</taxon>
        <taxon>Alphaproteobacteria</taxon>
        <taxon>Rhodospirillales</taxon>
        <taxon>Azospirillaceae</taxon>
        <taxon>Niveispirillum</taxon>
    </lineage>
</organism>
<accession>A0A255YZH1</accession>
<comment type="caution">
    <text evidence="1">The sequence shown here is derived from an EMBL/GenBank/DDBJ whole genome shotgun (WGS) entry which is preliminary data.</text>
</comment>
<keyword evidence="1" id="KW-0378">Hydrolase</keyword>
<dbReference type="EMBL" id="NOXU01000030">
    <property type="protein sequence ID" value="OYQ33810.1"/>
    <property type="molecule type" value="Genomic_DNA"/>
</dbReference>
<protein>
    <submittedName>
        <fullName evidence="1">Glycosyl hydrolase family 5</fullName>
    </submittedName>
</protein>
<sequence>MPVALLQGLDKVTARTSTFEAPVGEPVSFGQLTLLVKACQKASPIDPPESAAFLDAQEKQADGTVVAVFQGWMFASSPALSAMEHPVYDVWVKDCRKSDSKTRSSSKP</sequence>
<keyword evidence="2" id="KW-1185">Reference proteome</keyword>
<dbReference type="OrthoDB" id="9810376at2"/>